<dbReference type="InterPro" id="IPR041705">
    <property type="entry name" value="PIN_Sll0205"/>
</dbReference>
<dbReference type="Pfam" id="PF01850">
    <property type="entry name" value="PIN"/>
    <property type="match status" value="1"/>
</dbReference>
<evidence type="ECO:0000313" key="3">
    <source>
        <dbReference type="Proteomes" id="UP001057561"/>
    </source>
</evidence>
<dbReference type="Proteomes" id="UP001057561">
    <property type="component" value="Chromosome"/>
</dbReference>
<dbReference type="CDD" id="cd09872">
    <property type="entry name" value="PIN_Sll0205-like"/>
    <property type="match status" value="1"/>
</dbReference>
<gene>
    <name evidence="2" type="ORF">NG743_13320</name>
</gene>
<dbReference type="InterPro" id="IPR052919">
    <property type="entry name" value="TA_system_RNase"/>
</dbReference>
<organism evidence="2 3">
    <name type="scientific">Dolichospermum heterosporum TAC447</name>
    <dbReference type="NCBI Taxonomy" id="747523"/>
    <lineage>
        <taxon>Bacteria</taxon>
        <taxon>Bacillati</taxon>
        <taxon>Cyanobacteriota</taxon>
        <taxon>Cyanophyceae</taxon>
        <taxon>Nostocales</taxon>
        <taxon>Aphanizomenonaceae</taxon>
        <taxon>Dolichospermum</taxon>
        <taxon>Dolichospermum heterosporum</taxon>
    </lineage>
</organism>
<accession>A0ABY5LQ14</accession>
<evidence type="ECO:0000259" key="1">
    <source>
        <dbReference type="Pfam" id="PF01850"/>
    </source>
</evidence>
<name>A0ABY5LQ14_9CYAN</name>
<dbReference type="RefSeq" id="WP_027403259.1">
    <property type="nucleotide sequence ID" value="NZ_CP099464.1"/>
</dbReference>
<evidence type="ECO:0000313" key="2">
    <source>
        <dbReference type="EMBL" id="UUO13099.1"/>
    </source>
</evidence>
<dbReference type="PANTHER" id="PTHR36173">
    <property type="entry name" value="RIBONUCLEASE VAPC16-RELATED"/>
    <property type="match status" value="1"/>
</dbReference>
<feature type="domain" description="PIN" evidence="1">
    <location>
        <begin position="4"/>
        <end position="122"/>
    </location>
</feature>
<dbReference type="PANTHER" id="PTHR36173:SF2">
    <property type="entry name" value="RIBONUCLEASE VAPC16"/>
    <property type="match status" value="1"/>
</dbReference>
<dbReference type="InterPro" id="IPR029060">
    <property type="entry name" value="PIN-like_dom_sf"/>
</dbReference>
<keyword evidence="3" id="KW-1185">Reference proteome</keyword>
<reference evidence="2" key="1">
    <citation type="submission" date="2022-06" db="EMBL/GenBank/DDBJ databases">
        <title>Nostosin G and Spiroidesin B from the Cyanobacterium Dolichospermum sp. NIES-1697.</title>
        <authorList>
            <person name="Phan C.-S."/>
            <person name="Mehjabin J.J."/>
            <person name="Anas A.R.J."/>
            <person name="Hayasaka M."/>
            <person name="Onoki R."/>
            <person name="Wang J."/>
            <person name="Umezawa T."/>
            <person name="Washio K."/>
            <person name="Morikawa M."/>
            <person name="Okino T."/>
        </authorList>
    </citation>
    <scope>NUCLEOTIDE SEQUENCE</scope>
    <source>
        <strain evidence="2">NIES-1697</strain>
    </source>
</reference>
<protein>
    <submittedName>
        <fullName evidence="2">Type II toxin-antitoxin system VapC family toxin</fullName>
    </submittedName>
</protein>
<dbReference type="SUPFAM" id="SSF88723">
    <property type="entry name" value="PIN domain-like"/>
    <property type="match status" value="1"/>
</dbReference>
<proteinExistence type="predicted"/>
<dbReference type="EMBL" id="CP099464">
    <property type="protein sequence ID" value="UUO13099.1"/>
    <property type="molecule type" value="Genomic_DNA"/>
</dbReference>
<dbReference type="Gene3D" id="3.40.50.1010">
    <property type="entry name" value="5'-nuclease"/>
    <property type="match status" value="1"/>
</dbReference>
<dbReference type="InterPro" id="IPR002716">
    <property type="entry name" value="PIN_dom"/>
</dbReference>
<sequence length="129" mass="15098">MRLLLDTHIFLWFLNGDSQLSNQFCAEIKDPNNKIFLSVASIWEAIIKYQIGKLFFPQSPEIYLTKQRIRHQIDSLSIDEESVAQLIKLPPLHRDPFDRLIICQAIQHDLTIITVDQKILQYPIINVLK</sequence>